<organism evidence="2 3">
    <name type="scientific">Phytoactinopolyspora halotolerans</name>
    <dbReference type="NCBI Taxonomy" id="1981512"/>
    <lineage>
        <taxon>Bacteria</taxon>
        <taxon>Bacillati</taxon>
        <taxon>Actinomycetota</taxon>
        <taxon>Actinomycetes</taxon>
        <taxon>Jiangellales</taxon>
        <taxon>Jiangellaceae</taxon>
        <taxon>Phytoactinopolyspora</taxon>
    </lineage>
</organism>
<dbReference type="AlphaFoldDB" id="A0A6L9S412"/>
<dbReference type="Proteomes" id="UP000475214">
    <property type="component" value="Unassembled WGS sequence"/>
</dbReference>
<dbReference type="CDD" id="cd04301">
    <property type="entry name" value="NAT_SF"/>
    <property type="match status" value="1"/>
</dbReference>
<dbReference type="InterPro" id="IPR000182">
    <property type="entry name" value="GNAT_dom"/>
</dbReference>
<protein>
    <submittedName>
        <fullName evidence="2">GNAT family N-acetyltransferase</fullName>
    </submittedName>
</protein>
<dbReference type="EMBL" id="JAAGOA010000003">
    <property type="protein sequence ID" value="NED99786.1"/>
    <property type="molecule type" value="Genomic_DNA"/>
</dbReference>
<keyword evidence="3" id="KW-1185">Reference proteome</keyword>
<dbReference type="Pfam" id="PF00583">
    <property type="entry name" value="Acetyltransf_1"/>
    <property type="match status" value="1"/>
</dbReference>
<dbReference type="PANTHER" id="PTHR42791:SF1">
    <property type="entry name" value="N-ACETYLTRANSFERASE DOMAIN-CONTAINING PROTEIN"/>
    <property type="match status" value="1"/>
</dbReference>
<feature type="domain" description="N-acetyltransferase" evidence="1">
    <location>
        <begin position="27"/>
        <end position="193"/>
    </location>
</feature>
<dbReference type="Gene3D" id="3.40.630.30">
    <property type="match status" value="1"/>
</dbReference>
<dbReference type="GO" id="GO:0016747">
    <property type="term" value="F:acyltransferase activity, transferring groups other than amino-acyl groups"/>
    <property type="evidence" value="ECO:0007669"/>
    <property type="project" value="InterPro"/>
</dbReference>
<reference evidence="2 3" key="1">
    <citation type="submission" date="2020-02" db="EMBL/GenBank/DDBJ databases">
        <authorList>
            <person name="Li X.-J."/>
            <person name="Han X.-M."/>
        </authorList>
    </citation>
    <scope>NUCLEOTIDE SEQUENCE [LARGE SCALE GENOMIC DNA]</scope>
    <source>
        <strain evidence="2 3">CCTCC AB 2017055</strain>
    </source>
</reference>
<dbReference type="PROSITE" id="PS51186">
    <property type="entry name" value="GNAT"/>
    <property type="match status" value="1"/>
</dbReference>
<proteinExistence type="predicted"/>
<evidence type="ECO:0000259" key="1">
    <source>
        <dbReference type="PROSITE" id="PS51186"/>
    </source>
</evidence>
<sequence>MRLAEPVDVGALAQTLTRAFADYSFTRHVISADDHLHRLEKFNRLFVERIGIPYGRVWMTDDAAAVSVWTTPQTAETAGQVFTELAPLFADLAGDRAGTYAACDDEMARHRPGVPTWFLGSVGVAPDRQGQGLGRAVIEPGLRAAESAGTPAFLETSDPRNVELYARLGFTVMSEYVLPHGGPRTWSMIRPAVRGTTDTR</sequence>
<name>A0A6L9S412_9ACTN</name>
<dbReference type="PANTHER" id="PTHR42791">
    <property type="entry name" value="GNAT FAMILY ACETYLTRANSFERASE"/>
    <property type="match status" value="1"/>
</dbReference>
<gene>
    <name evidence="2" type="ORF">G1H10_06360</name>
</gene>
<evidence type="ECO:0000313" key="3">
    <source>
        <dbReference type="Proteomes" id="UP000475214"/>
    </source>
</evidence>
<dbReference type="SUPFAM" id="SSF55729">
    <property type="entry name" value="Acyl-CoA N-acyltransferases (Nat)"/>
    <property type="match status" value="1"/>
</dbReference>
<accession>A0A6L9S412</accession>
<dbReference type="InterPro" id="IPR052523">
    <property type="entry name" value="Trichothecene_AcTrans"/>
</dbReference>
<evidence type="ECO:0000313" key="2">
    <source>
        <dbReference type="EMBL" id="NED99786.1"/>
    </source>
</evidence>
<keyword evidence="2" id="KW-0808">Transferase</keyword>
<dbReference type="InterPro" id="IPR016181">
    <property type="entry name" value="Acyl_CoA_acyltransferase"/>
</dbReference>
<comment type="caution">
    <text evidence="2">The sequence shown here is derived from an EMBL/GenBank/DDBJ whole genome shotgun (WGS) entry which is preliminary data.</text>
</comment>